<sequence length="116" mass="13383">MYTPTRNRDAKNIFSTSLFREDEDRSCGRRLKVGVVESWDELFSSKSEWDERLPPQHRLCGLSLTDCAASPSHHQHHRPNHAFDLAVTPNFVANTLSSTSVYTVRRQQFQVGLRRP</sequence>
<proteinExistence type="predicted"/>
<name>A0AAP0FMY2_9MAGN</name>
<dbReference type="EMBL" id="JBBNAF010000010">
    <property type="protein sequence ID" value="KAK9107124.1"/>
    <property type="molecule type" value="Genomic_DNA"/>
</dbReference>
<dbReference type="AlphaFoldDB" id="A0AAP0FMY2"/>
<gene>
    <name evidence="1" type="ORF">Syun_023135</name>
</gene>
<comment type="caution">
    <text evidence="1">The sequence shown here is derived from an EMBL/GenBank/DDBJ whole genome shotgun (WGS) entry which is preliminary data.</text>
</comment>
<evidence type="ECO:0000313" key="2">
    <source>
        <dbReference type="Proteomes" id="UP001420932"/>
    </source>
</evidence>
<organism evidence="1 2">
    <name type="scientific">Stephania yunnanensis</name>
    <dbReference type="NCBI Taxonomy" id="152371"/>
    <lineage>
        <taxon>Eukaryota</taxon>
        <taxon>Viridiplantae</taxon>
        <taxon>Streptophyta</taxon>
        <taxon>Embryophyta</taxon>
        <taxon>Tracheophyta</taxon>
        <taxon>Spermatophyta</taxon>
        <taxon>Magnoliopsida</taxon>
        <taxon>Ranunculales</taxon>
        <taxon>Menispermaceae</taxon>
        <taxon>Menispermoideae</taxon>
        <taxon>Cissampelideae</taxon>
        <taxon>Stephania</taxon>
    </lineage>
</organism>
<accession>A0AAP0FMY2</accession>
<dbReference type="Proteomes" id="UP001420932">
    <property type="component" value="Unassembled WGS sequence"/>
</dbReference>
<reference evidence="1 2" key="1">
    <citation type="submission" date="2024-01" db="EMBL/GenBank/DDBJ databases">
        <title>Genome assemblies of Stephania.</title>
        <authorList>
            <person name="Yang L."/>
        </authorList>
    </citation>
    <scope>NUCLEOTIDE SEQUENCE [LARGE SCALE GENOMIC DNA]</scope>
    <source>
        <strain evidence="1">YNDBR</strain>
        <tissue evidence="1">Leaf</tissue>
    </source>
</reference>
<keyword evidence="2" id="KW-1185">Reference proteome</keyword>
<protein>
    <submittedName>
        <fullName evidence="1">Uncharacterized protein</fullName>
    </submittedName>
</protein>
<evidence type="ECO:0000313" key="1">
    <source>
        <dbReference type="EMBL" id="KAK9107124.1"/>
    </source>
</evidence>